<dbReference type="Pfam" id="PF05258">
    <property type="entry name" value="DciA"/>
    <property type="match status" value="1"/>
</dbReference>
<evidence type="ECO:0000313" key="3">
    <source>
        <dbReference type="Proteomes" id="UP000575241"/>
    </source>
</evidence>
<protein>
    <recommendedName>
        <fullName evidence="4">DUF721 domain-containing protein</fullName>
    </recommendedName>
</protein>
<reference evidence="2 3" key="1">
    <citation type="submission" date="2020-08" db="EMBL/GenBank/DDBJ databases">
        <title>Functional genomics of gut bacteria from endangered species of beetles.</title>
        <authorList>
            <person name="Carlos-Shanley C."/>
        </authorList>
    </citation>
    <scope>NUCLEOTIDE SEQUENCE [LARGE SCALE GENOMIC DNA]</scope>
    <source>
        <strain evidence="2 3">S00224</strain>
    </source>
</reference>
<accession>A0A7W7NRB6</accession>
<feature type="region of interest" description="Disordered" evidence="1">
    <location>
        <begin position="1"/>
        <end position="21"/>
    </location>
</feature>
<sequence>MTKPPRATTRQPKPEPQRALRARSVSELLPDVGAASFRKFGFIQHSIVSRWGEIVGERYARVSIPESIKFPQGKREQGVLSLIVSGAFAPTMQHVAPEIMDRVNRFFGYPAVAKIAIRHGQVKAPAKAAPPPSLKPLSEAMGESLRGIVDPELKAVLEALAAGVAASDEKPKIGRID</sequence>
<dbReference type="InterPro" id="IPR010593">
    <property type="entry name" value="DUF1159"/>
</dbReference>
<proteinExistence type="predicted"/>
<dbReference type="Proteomes" id="UP000575241">
    <property type="component" value="Unassembled WGS sequence"/>
</dbReference>
<comment type="caution">
    <text evidence="2">The sequence shown here is derived from an EMBL/GenBank/DDBJ whole genome shotgun (WGS) entry which is preliminary data.</text>
</comment>
<evidence type="ECO:0000256" key="1">
    <source>
        <dbReference type="SAM" id="MobiDB-lite"/>
    </source>
</evidence>
<dbReference type="AlphaFoldDB" id="A0A7W7NRB6"/>
<keyword evidence="3" id="KW-1185">Reference proteome</keyword>
<dbReference type="InterPro" id="IPR007922">
    <property type="entry name" value="DciA-like"/>
</dbReference>
<name>A0A7W7NRB6_9SPHN</name>
<dbReference type="PIRSF" id="PIRSF032064">
    <property type="entry name" value="UCP032064"/>
    <property type="match status" value="1"/>
</dbReference>
<organism evidence="2 3">
    <name type="scientific">Sphingomonas kyeonggiensis</name>
    <dbReference type="NCBI Taxonomy" id="1268553"/>
    <lineage>
        <taxon>Bacteria</taxon>
        <taxon>Pseudomonadati</taxon>
        <taxon>Pseudomonadota</taxon>
        <taxon>Alphaproteobacteria</taxon>
        <taxon>Sphingomonadales</taxon>
        <taxon>Sphingomonadaceae</taxon>
        <taxon>Sphingomonas</taxon>
    </lineage>
</organism>
<evidence type="ECO:0008006" key="4">
    <source>
        <dbReference type="Google" id="ProtNLM"/>
    </source>
</evidence>
<gene>
    <name evidence="2" type="ORF">HNP52_000667</name>
</gene>
<dbReference type="EMBL" id="JACHLN010000001">
    <property type="protein sequence ID" value="MBB4837616.1"/>
    <property type="molecule type" value="Genomic_DNA"/>
</dbReference>
<evidence type="ECO:0000313" key="2">
    <source>
        <dbReference type="EMBL" id="MBB4837616.1"/>
    </source>
</evidence>
<dbReference type="RefSeq" id="WP_184162441.1">
    <property type="nucleotide sequence ID" value="NZ_JACHLN010000001.1"/>
</dbReference>